<dbReference type="InterPro" id="IPR013762">
    <property type="entry name" value="Integrase-like_cat_sf"/>
</dbReference>
<keyword evidence="1" id="KW-0233">DNA recombination</keyword>
<evidence type="ECO:0000313" key="4">
    <source>
        <dbReference type="Proteomes" id="UP000317713"/>
    </source>
</evidence>
<dbReference type="GO" id="GO:0003677">
    <property type="term" value="F:DNA binding"/>
    <property type="evidence" value="ECO:0007669"/>
    <property type="project" value="InterPro"/>
</dbReference>
<dbReference type="AlphaFoldDB" id="A0A517I4D5"/>
<dbReference type="InterPro" id="IPR011010">
    <property type="entry name" value="DNA_brk_join_enz"/>
</dbReference>
<dbReference type="Pfam" id="PF00589">
    <property type="entry name" value="Phage_integrase"/>
    <property type="match status" value="1"/>
</dbReference>
<sequence>MGYVPHTRSRLGARAIHDCLLISETPCACRCEGFFLFCGCGCKIVSPTNAPTKHPQKIKKLIINILHVVFEFPHIIAFNNGAARKSGLDEIGTHTLRKTFGYHVYQRTKDMATLQMIFNHSHQSMTVRYIGITQDLIDDAVSGFSL</sequence>
<dbReference type="GO" id="GO:0006310">
    <property type="term" value="P:DNA recombination"/>
    <property type="evidence" value="ECO:0007669"/>
    <property type="project" value="UniProtKB-KW"/>
</dbReference>
<name>A0A517I4D5_BREBE</name>
<evidence type="ECO:0000259" key="2">
    <source>
        <dbReference type="Pfam" id="PF00589"/>
    </source>
</evidence>
<reference evidence="3 4" key="1">
    <citation type="submission" date="2019-07" db="EMBL/GenBank/DDBJ databases">
        <title>Characterization of Brevibacillus brevis HK544, as a potential biocontrol agent.</title>
        <authorList>
            <person name="Kim H."/>
        </authorList>
    </citation>
    <scope>NUCLEOTIDE SEQUENCE [LARGE SCALE GENOMIC DNA]</scope>
    <source>
        <strain evidence="3 4">HK544</strain>
    </source>
</reference>
<dbReference type="SUPFAM" id="SSF56349">
    <property type="entry name" value="DNA breaking-rejoining enzymes"/>
    <property type="match status" value="1"/>
</dbReference>
<evidence type="ECO:0000313" key="3">
    <source>
        <dbReference type="EMBL" id="QDS33750.1"/>
    </source>
</evidence>
<dbReference type="GO" id="GO:0015074">
    <property type="term" value="P:DNA integration"/>
    <property type="evidence" value="ECO:0007669"/>
    <property type="project" value="InterPro"/>
</dbReference>
<dbReference type="Gene3D" id="1.10.443.10">
    <property type="entry name" value="Intergrase catalytic core"/>
    <property type="match status" value="1"/>
</dbReference>
<organism evidence="3 4">
    <name type="scientific">Brevibacillus brevis</name>
    <name type="common">Bacillus brevis</name>
    <dbReference type="NCBI Taxonomy" id="1393"/>
    <lineage>
        <taxon>Bacteria</taxon>
        <taxon>Bacillati</taxon>
        <taxon>Bacillota</taxon>
        <taxon>Bacilli</taxon>
        <taxon>Bacillales</taxon>
        <taxon>Paenibacillaceae</taxon>
        <taxon>Brevibacillus</taxon>
    </lineage>
</organism>
<protein>
    <submittedName>
        <fullName evidence="3">Tyrosine-type recombinase/integrase</fullName>
    </submittedName>
</protein>
<gene>
    <name evidence="3" type="ORF">FPS98_06915</name>
</gene>
<dbReference type="Proteomes" id="UP000317713">
    <property type="component" value="Chromosome"/>
</dbReference>
<evidence type="ECO:0000256" key="1">
    <source>
        <dbReference type="ARBA" id="ARBA00023172"/>
    </source>
</evidence>
<dbReference type="EMBL" id="CP042161">
    <property type="protein sequence ID" value="QDS33750.1"/>
    <property type="molecule type" value="Genomic_DNA"/>
</dbReference>
<dbReference type="InterPro" id="IPR002104">
    <property type="entry name" value="Integrase_catalytic"/>
</dbReference>
<accession>A0A517I4D5</accession>
<proteinExistence type="predicted"/>
<feature type="domain" description="Tyr recombinase" evidence="2">
    <location>
        <begin position="81"/>
        <end position="131"/>
    </location>
</feature>